<dbReference type="InterPro" id="IPR007168">
    <property type="entry name" value="Phageshock_PspC_N"/>
</dbReference>
<evidence type="ECO:0000259" key="8">
    <source>
        <dbReference type="Pfam" id="PF04024"/>
    </source>
</evidence>
<evidence type="ECO:0000313" key="11">
    <source>
        <dbReference type="Proteomes" id="UP000005546"/>
    </source>
</evidence>
<organism evidence="10 11">
    <name type="scientific">Paraprevotella xylaniphila YIT 11841</name>
    <dbReference type="NCBI Taxonomy" id="762982"/>
    <lineage>
        <taxon>Bacteria</taxon>
        <taxon>Pseudomonadati</taxon>
        <taxon>Bacteroidota</taxon>
        <taxon>Bacteroidia</taxon>
        <taxon>Bacteroidales</taxon>
        <taxon>Prevotellaceae</taxon>
        <taxon>Paraprevotella</taxon>
    </lineage>
</organism>
<feature type="domain" description="Phage shock protein PspC N-terminal" evidence="8">
    <location>
        <begin position="112"/>
        <end position="170"/>
    </location>
</feature>
<proteinExistence type="predicted"/>
<dbReference type="OrthoDB" id="5772680at2"/>
<dbReference type="PANTHER" id="PTHR33885:SF3">
    <property type="entry name" value="PHAGE SHOCK PROTEIN C"/>
    <property type="match status" value="1"/>
</dbReference>
<dbReference type="PANTHER" id="PTHR33885">
    <property type="entry name" value="PHAGE SHOCK PROTEIN C"/>
    <property type="match status" value="1"/>
</dbReference>
<feature type="domain" description="PspC-related transmembrane region" evidence="9">
    <location>
        <begin position="210"/>
        <end position="349"/>
    </location>
</feature>
<evidence type="ECO:0000256" key="4">
    <source>
        <dbReference type="ARBA" id="ARBA00022989"/>
    </source>
</evidence>
<evidence type="ECO:0000256" key="3">
    <source>
        <dbReference type="ARBA" id="ARBA00022692"/>
    </source>
</evidence>
<feature type="transmembrane region" description="Helical" evidence="7">
    <location>
        <begin position="122"/>
        <end position="141"/>
    </location>
</feature>
<keyword evidence="5 7" id="KW-0472">Membrane</keyword>
<evidence type="ECO:0000256" key="6">
    <source>
        <dbReference type="SAM" id="MobiDB-lite"/>
    </source>
</evidence>
<dbReference type="EMBL" id="AFBR01000065">
    <property type="protein sequence ID" value="EGG52724.1"/>
    <property type="molecule type" value="Genomic_DNA"/>
</dbReference>
<dbReference type="Gene3D" id="2.60.120.260">
    <property type="entry name" value="Galactose-binding domain-like"/>
    <property type="match status" value="1"/>
</dbReference>
<evidence type="ECO:0000256" key="7">
    <source>
        <dbReference type="SAM" id="Phobius"/>
    </source>
</evidence>
<dbReference type="GO" id="GO:0005886">
    <property type="term" value="C:plasma membrane"/>
    <property type="evidence" value="ECO:0007669"/>
    <property type="project" value="UniProtKB-SubCell"/>
</dbReference>
<accession>F3QVE3</accession>
<dbReference type="STRING" id="762982.HMPREF9442_02169"/>
<dbReference type="Proteomes" id="UP000005546">
    <property type="component" value="Unassembled WGS sequence"/>
</dbReference>
<dbReference type="AlphaFoldDB" id="F3QVE3"/>
<evidence type="ECO:0000259" key="9">
    <source>
        <dbReference type="Pfam" id="PF22571"/>
    </source>
</evidence>
<comment type="subcellular location">
    <subcellularLocation>
        <location evidence="1">Cell membrane</location>
        <topology evidence="1">Single-pass membrane protein</topology>
    </subcellularLocation>
</comment>
<evidence type="ECO:0000256" key="1">
    <source>
        <dbReference type="ARBA" id="ARBA00004162"/>
    </source>
</evidence>
<feature type="region of interest" description="Disordered" evidence="6">
    <location>
        <begin position="80"/>
        <end position="111"/>
    </location>
</feature>
<feature type="transmembrane region" description="Helical" evidence="7">
    <location>
        <begin position="232"/>
        <end position="259"/>
    </location>
</feature>
<dbReference type="Pfam" id="PF22571">
    <property type="entry name" value="LiaI-LiaF-TM_PspC"/>
    <property type="match status" value="1"/>
</dbReference>
<name>F3QVE3_9BACT</name>
<sequence length="569" mass="64151">MKKNITINLFGSLYAIDEDAYELLNQYQKNMQRYFSRQEGGEEIAEDIERRIAELFDELKASGVEAITIEHMQEIIKRIGNPEEMDNPESENLSEGTEEPHEGRKPKETIHKKLFRNPDDKMLGGVTSGLACFFGIDPLWLRLLMILFAWFSLGTMIVIYLILWIITPEAQTPEDRLRMQGRPVNMENLRDEIMEGARKAGQYATAPETKKTARGCLTVLLDIITAVFKGCLFVFIGGLILILSIVLLFALVMLCLFLISACCGGISEGVFSSSADQAFFNGLVNGSIGQGIYWIASISFIVLSVLTLYIGGHSILRMAGRIAPMNAMKRLALLGTWVVCLAVFIASAIQGNAFYERYRREFYKEKQEREDTAHRQKQLSYLKNEGWTVIRHENCDGYVKSGEYYTGDREMQYIDAWSGNRNMEYELEQTVHMAPGIYRLEAAARTDGHGCEIFAISGGKEQKTQVPIYSNEGGGIWQDAKKKQNDGTVSLGLWRNITEANGGKGYGWSTVRIDSIVTHDGTIRYGVTNIRSRTWDGTWFSATDFKLEKTGNLPQRNPSSIPRKPARHP</sequence>
<dbReference type="eggNOG" id="COG1983">
    <property type="taxonomic scope" value="Bacteria"/>
</dbReference>
<reference evidence="10 11" key="1">
    <citation type="submission" date="2011-02" db="EMBL/GenBank/DDBJ databases">
        <authorList>
            <person name="Weinstock G."/>
            <person name="Sodergren E."/>
            <person name="Clifton S."/>
            <person name="Fulton L."/>
            <person name="Fulton B."/>
            <person name="Courtney L."/>
            <person name="Fronick C."/>
            <person name="Harrison M."/>
            <person name="Strong C."/>
            <person name="Farmer C."/>
            <person name="Delahaunty K."/>
            <person name="Markovic C."/>
            <person name="Hall O."/>
            <person name="Minx P."/>
            <person name="Tomlinson C."/>
            <person name="Mitreva M."/>
            <person name="Hou S."/>
            <person name="Chen J."/>
            <person name="Wollam A."/>
            <person name="Pepin K.H."/>
            <person name="Johnson M."/>
            <person name="Bhonagiri V."/>
            <person name="Zhang X."/>
            <person name="Suruliraj S."/>
            <person name="Warren W."/>
            <person name="Chinwalla A."/>
            <person name="Mardis E.R."/>
            <person name="Wilson R.K."/>
        </authorList>
    </citation>
    <scope>NUCLEOTIDE SEQUENCE [LARGE SCALE GENOMIC DNA]</scope>
    <source>
        <strain evidence="10 11">YIT 11841</strain>
    </source>
</reference>
<evidence type="ECO:0000313" key="10">
    <source>
        <dbReference type="EMBL" id="EGG52724.1"/>
    </source>
</evidence>
<gene>
    <name evidence="10" type="ORF">HMPREF9442_02169</name>
</gene>
<keyword evidence="2" id="KW-1003">Cell membrane</keyword>
<feature type="region of interest" description="Disordered" evidence="6">
    <location>
        <begin position="549"/>
        <end position="569"/>
    </location>
</feature>
<keyword evidence="3 7" id="KW-0812">Transmembrane</keyword>
<protein>
    <submittedName>
        <fullName evidence="10">PspC domain protein</fullName>
    </submittedName>
</protein>
<feature type="transmembrane region" description="Helical" evidence="7">
    <location>
        <begin position="331"/>
        <end position="349"/>
    </location>
</feature>
<feature type="transmembrane region" description="Helical" evidence="7">
    <location>
        <begin position="291"/>
        <end position="310"/>
    </location>
</feature>
<keyword evidence="4 7" id="KW-1133">Transmembrane helix</keyword>
<evidence type="ECO:0000256" key="5">
    <source>
        <dbReference type="ARBA" id="ARBA00023136"/>
    </source>
</evidence>
<dbReference type="Pfam" id="PF04024">
    <property type="entry name" value="PspC"/>
    <property type="match status" value="1"/>
</dbReference>
<feature type="compositionally biased region" description="Basic and acidic residues" evidence="6">
    <location>
        <begin position="98"/>
        <end position="111"/>
    </location>
</feature>
<comment type="caution">
    <text evidence="10">The sequence shown here is derived from an EMBL/GenBank/DDBJ whole genome shotgun (WGS) entry which is preliminary data.</text>
</comment>
<dbReference type="HOGENOM" id="CLU_518609_0_0_10"/>
<evidence type="ECO:0000256" key="2">
    <source>
        <dbReference type="ARBA" id="ARBA00022475"/>
    </source>
</evidence>
<feature type="transmembrane region" description="Helical" evidence="7">
    <location>
        <begin position="147"/>
        <end position="166"/>
    </location>
</feature>
<dbReference type="InterPro" id="IPR054321">
    <property type="entry name" value="PspC-rel_TM"/>
</dbReference>
<keyword evidence="11" id="KW-1185">Reference proteome</keyword>
<dbReference type="InterPro" id="IPR052027">
    <property type="entry name" value="PspC"/>
</dbReference>
<dbReference type="RefSeq" id="WP_008627959.1">
    <property type="nucleotide sequence ID" value="NZ_GL883865.1"/>
</dbReference>